<evidence type="ECO:0000313" key="1">
    <source>
        <dbReference type="EMBL" id="KAH7670171.1"/>
    </source>
</evidence>
<protein>
    <submittedName>
        <fullName evidence="1">Peptide methionine sulfoxide reductase MrsB domain-containing protein</fullName>
    </submittedName>
</protein>
<sequence length="706" mass="77700">MGLPHVDSEITEVTTSLNTFVSSPPFYGDEESCDFDEIGGSTNCRTPADFPSASIRDFRRKTTFQFPRGLDGLNRCKSIKDGAGNLHCPLIEARDEICLSSSKVGRCVQSPIPRIVGFESGCLGSLDDVPENSLEDGVHPATSLTMPDNFTNSHGHQARKRLLSPLSSMLSHHFRGEPLNIGSGNTQIDLRNLIRTESITNSHDCKKANVGSSDFSEASISVTSKCSQLTSLLASKCDTYAGGVFTDGPLLDNNGSFARDYQISGRVDYSKEGSELQAFMRTISVSPRKVFARSLSMSPLGPRLPERIKAAEFQRDILKDVANDFSTLIDIDRSADHGVAGNLFASEEDACSTSCDFDNFIYLGSSSFTQASFLDSAIKPRCNKFVRSLSGLPVRRSLVGSFEESLLTGRFSSGNVNQRIDGFLAVLNVTGGNFSPPSQKLPFSVTSVDGDNYLLYYASIDLAGSLPSNKCKGLKLRRSLSNNDSRAARSRLRVPMKGRIQLVVSNPEMTPLHTFFCNYDLSDMPTGTKTFIRQRVTLASTGSTTTTTSKGSKDQSSKSESEDEECKPERRDGCVFTDDSRKITESKENRHCLNFYGLSDACCSTPNFSKINNSGSSNSTGVLRYALHLRFLCPTAKKNSRMVQRCKSDPFSTPIKNSMDLNGERRFYLYNDLRVVFPQRHSDADEGTLRVEHDFPDDPKYFDISN</sequence>
<gene>
    <name evidence="1" type="ORF">IHE45_10G007400</name>
</gene>
<keyword evidence="2" id="KW-1185">Reference proteome</keyword>
<dbReference type="EMBL" id="CM037020">
    <property type="protein sequence ID" value="KAH7670171.1"/>
    <property type="molecule type" value="Genomic_DNA"/>
</dbReference>
<evidence type="ECO:0000313" key="2">
    <source>
        <dbReference type="Proteomes" id="UP000827976"/>
    </source>
</evidence>
<reference evidence="2" key="1">
    <citation type="journal article" date="2022" name="Nat. Commun.">
        <title>Chromosome evolution and the genetic basis of agronomically important traits in greater yam.</title>
        <authorList>
            <person name="Bredeson J.V."/>
            <person name="Lyons J.B."/>
            <person name="Oniyinde I.O."/>
            <person name="Okereke N.R."/>
            <person name="Kolade O."/>
            <person name="Nnabue I."/>
            <person name="Nwadili C.O."/>
            <person name="Hribova E."/>
            <person name="Parker M."/>
            <person name="Nwogha J."/>
            <person name="Shu S."/>
            <person name="Carlson J."/>
            <person name="Kariba R."/>
            <person name="Muthemba S."/>
            <person name="Knop K."/>
            <person name="Barton G.J."/>
            <person name="Sherwood A.V."/>
            <person name="Lopez-Montes A."/>
            <person name="Asiedu R."/>
            <person name="Jamnadass R."/>
            <person name="Muchugi A."/>
            <person name="Goodstein D."/>
            <person name="Egesi C.N."/>
            <person name="Featherston J."/>
            <person name="Asfaw A."/>
            <person name="Simpson G.G."/>
            <person name="Dolezel J."/>
            <person name="Hendre P.S."/>
            <person name="Van Deynze A."/>
            <person name="Kumar P.L."/>
            <person name="Obidiegwu J.E."/>
            <person name="Bhattacharjee R."/>
            <person name="Rokhsar D.S."/>
        </authorList>
    </citation>
    <scope>NUCLEOTIDE SEQUENCE [LARGE SCALE GENOMIC DNA]</scope>
    <source>
        <strain evidence="2">cv. TDa95/00328</strain>
    </source>
</reference>
<dbReference type="Proteomes" id="UP000827976">
    <property type="component" value="Chromosome 10"/>
</dbReference>
<organism evidence="1 2">
    <name type="scientific">Dioscorea alata</name>
    <name type="common">Purple yam</name>
    <dbReference type="NCBI Taxonomy" id="55571"/>
    <lineage>
        <taxon>Eukaryota</taxon>
        <taxon>Viridiplantae</taxon>
        <taxon>Streptophyta</taxon>
        <taxon>Embryophyta</taxon>
        <taxon>Tracheophyta</taxon>
        <taxon>Spermatophyta</taxon>
        <taxon>Magnoliopsida</taxon>
        <taxon>Liliopsida</taxon>
        <taxon>Dioscoreales</taxon>
        <taxon>Dioscoreaceae</taxon>
        <taxon>Dioscorea</taxon>
    </lineage>
</organism>
<comment type="caution">
    <text evidence="1">The sequence shown here is derived from an EMBL/GenBank/DDBJ whole genome shotgun (WGS) entry which is preliminary data.</text>
</comment>
<name>A0ACB7V9D5_DIOAL</name>
<accession>A0ACB7V9D5</accession>
<proteinExistence type="predicted"/>